<name>A0A426UT59_9ACTN</name>
<dbReference type="SUPFAM" id="SSF52218">
    <property type="entry name" value="Flavoproteins"/>
    <property type="match status" value="1"/>
</dbReference>
<dbReference type="InterPro" id="IPR029039">
    <property type="entry name" value="Flavoprotein-like_sf"/>
</dbReference>
<protein>
    <submittedName>
        <fullName evidence="4">NAD(P)H oxidoreductase</fullName>
    </submittedName>
</protein>
<comment type="caution">
    <text evidence="4">The sequence shown here is derived from an EMBL/GenBank/DDBJ whole genome shotgun (WGS) entry which is preliminary data.</text>
</comment>
<dbReference type="Gene3D" id="3.40.50.360">
    <property type="match status" value="1"/>
</dbReference>
<organism evidence="4 5">
    <name type="scientific">Glycomyces terrestris</name>
    <dbReference type="NCBI Taxonomy" id="2493553"/>
    <lineage>
        <taxon>Bacteria</taxon>
        <taxon>Bacillati</taxon>
        <taxon>Actinomycetota</taxon>
        <taxon>Actinomycetes</taxon>
        <taxon>Glycomycetales</taxon>
        <taxon>Glycomycetaceae</taxon>
        <taxon>Glycomyces</taxon>
    </lineage>
</organism>
<gene>
    <name evidence="4" type="ORF">EIW28_20905</name>
</gene>
<accession>A0A426UT59</accession>
<dbReference type="NCBIfam" id="NF007280">
    <property type="entry name" value="PRK09739.1"/>
    <property type="match status" value="1"/>
</dbReference>
<dbReference type="GO" id="GO:0005829">
    <property type="term" value="C:cytosol"/>
    <property type="evidence" value="ECO:0007669"/>
    <property type="project" value="TreeGrafter"/>
</dbReference>
<comment type="similarity">
    <text evidence="1">Belongs to the NAD(P)H dehydrogenase (quinone) family.</text>
</comment>
<dbReference type="OrthoDB" id="9798454at2"/>
<evidence type="ECO:0000313" key="4">
    <source>
        <dbReference type="EMBL" id="RRR96899.1"/>
    </source>
</evidence>
<sequence length="214" mass="23387">MARLRRVGCTCGMSETEPTALVVVGHHRSDSLTAAVAERAAKRLAAGGYRVDVLDLHEAGFDPRGNTADEPDYGNRDKRYSEEVHEHIARVHAADVIVPVFPVWWYGLPALLKGWIDRVWNYGLAYGRSRSPMAGKRMLWIALAGLAEDDPNSALTRAFLDGPLRVGISAYCGIPDAAAVALYDSEAQGLAGAERDRHYRELFAKADEAVDALL</sequence>
<dbReference type="EMBL" id="RSEB01000006">
    <property type="protein sequence ID" value="RRR96899.1"/>
    <property type="molecule type" value="Genomic_DNA"/>
</dbReference>
<proteinExistence type="inferred from homology"/>
<evidence type="ECO:0000256" key="1">
    <source>
        <dbReference type="ARBA" id="ARBA00006252"/>
    </source>
</evidence>
<dbReference type="Proteomes" id="UP000277256">
    <property type="component" value="Unassembled WGS sequence"/>
</dbReference>
<keyword evidence="5" id="KW-1185">Reference proteome</keyword>
<dbReference type="AlphaFoldDB" id="A0A426UT59"/>
<dbReference type="InterPro" id="IPR003680">
    <property type="entry name" value="Flavodoxin_fold"/>
</dbReference>
<evidence type="ECO:0000259" key="3">
    <source>
        <dbReference type="Pfam" id="PF02525"/>
    </source>
</evidence>
<dbReference type="InterPro" id="IPR051545">
    <property type="entry name" value="NAD(P)H_dehydrogenase_qn"/>
</dbReference>
<evidence type="ECO:0000313" key="5">
    <source>
        <dbReference type="Proteomes" id="UP000277256"/>
    </source>
</evidence>
<dbReference type="Pfam" id="PF02525">
    <property type="entry name" value="Flavodoxin_2"/>
    <property type="match status" value="1"/>
</dbReference>
<feature type="domain" description="Flavodoxin-like fold" evidence="3">
    <location>
        <begin position="20"/>
        <end position="190"/>
    </location>
</feature>
<reference evidence="4 5" key="1">
    <citation type="submission" date="2018-12" db="EMBL/GenBank/DDBJ databases">
        <title>Glycomyces sp. YIM 121974 draft genome.</title>
        <authorList>
            <person name="Li Q."/>
        </authorList>
    </citation>
    <scope>NUCLEOTIDE SEQUENCE [LARGE SCALE GENOMIC DNA]</scope>
    <source>
        <strain evidence="4 5">YIM 121974</strain>
    </source>
</reference>
<dbReference type="GO" id="GO:0003955">
    <property type="term" value="F:NAD(P)H dehydrogenase (quinone) activity"/>
    <property type="evidence" value="ECO:0007669"/>
    <property type="project" value="TreeGrafter"/>
</dbReference>
<keyword evidence="2" id="KW-0560">Oxidoreductase</keyword>
<evidence type="ECO:0000256" key="2">
    <source>
        <dbReference type="ARBA" id="ARBA00023002"/>
    </source>
</evidence>
<dbReference type="PANTHER" id="PTHR10204">
    <property type="entry name" value="NAD P H OXIDOREDUCTASE-RELATED"/>
    <property type="match status" value="1"/>
</dbReference>
<dbReference type="PANTHER" id="PTHR10204:SF34">
    <property type="entry name" value="NAD(P)H DEHYDROGENASE [QUINONE] 1 ISOFORM 1"/>
    <property type="match status" value="1"/>
</dbReference>